<comment type="caution">
    <text evidence="6">Lacks conserved residue(s) required for the propagation of feature annotation.</text>
</comment>
<evidence type="ECO:0000256" key="2">
    <source>
        <dbReference type="ARBA" id="ARBA00022729"/>
    </source>
</evidence>
<dbReference type="Pfam" id="PF00084">
    <property type="entry name" value="Sushi"/>
    <property type="match status" value="1"/>
</dbReference>
<comment type="caution">
    <text evidence="9">The sequence shown here is derived from an EMBL/GenBank/DDBJ whole genome shotgun (WGS) entry which is preliminary data.</text>
</comment>
<keyword evidence="2" id="KW-0732">Signal</keyword>
<keyword evidence="5" id="KW-0325">Glycoprotein</keyword>
<evidence type="ECO:0000313" key="9">
    <source>
        <dbReference type="EMBL" id="GFN91011.1"/>
    </source>
</evidence>
<dbReference type="PROSITE" id="PS50923">
    <property type="entry name" value="SUSHI"/>
    <property type="match status" value="1"/>
</dbReference>
<name>A0AAV3Z914_9GAST</name>
<reference evidence="9 10" key="1">
    <citation type="journal article" date="2021" name="Elife">
        <title>Chloroplast acquisition without the gene transfer in kleptoplastic sea slugs, Plakobranchus ocellatus.</title>
        <authorList>
            <person name="Maeda T."/>
            <person name="Takahashi S."/>
            <person name="Yoshida T."/>
            <person name="Shimamura S."/>
            <person name="Takaki Y."/>
            <person name="Nagai Y."/>
            <person name="Toyoda A."/>
            <person name="Suzuki Y."/>
            <person name="Arimoto A."/>
            <person name="Ishii H."/>
            <person name="Satoh N."/>
            <person name="Nishiyama T."/>
            <person name="Hasebe M."/>
            <person name="Maruyama T."/>
            <person name="Minagawa J."/>
            <person name="Obokata J."/>
            <person name="Shigenobu S."/>
        </authorList>
    </citation>
    <scope>NUCLEOTIDE SEQUENCE [LARGE SCALE GENOMIC DNA]</scope>
</reference>
<feature type="compositionally biased region" description="Basic and acidic residues" evidence="7">
    <location>
        <begin position="167"/>
        <end position="179"/>
    </location>
</feature>
<keyword evidence="4 6" id="KW-1015">Disulfide bond</keyword>
<keyword evidence="10" id="KW-1185">Reference proteome</keyword>
<keyword evidence="3" id="KW-0677">Repeat</keyword>
<dbReference type="CDD" id="cd00033">
    <property type="entry name" value="CCP"/>
    <property type="match status" value="1"/>
</dbReference>
<dbReference type="AlphaFoldDB" id="A0AAV3Z914"/>
<keyword evidence="1 6" id="KW-0768">Sushi</keyword>
<organism evidence="9 10">
    <name type="scientific">Plakobranchus ocellatus</name>
    <dbReference type="NCBI Taxonomy" id="259542"/>
    <lineage>
        <taxon>Eukaryota</taxon>
        <taxon>Metazoa</taxon>
        <taxon>Spiralia</taxon>
        <taxon>Lophotrochozoa</taxon>
        <taxon>Mollusca</taxon>
        <taxon>Gastropoda</taxon>
        <taxon>Heterobranchia</taxon>
        <taxon>Euthyneura</taxon>
        <taxon>Panpulmonata</taxon>
        <taxon>Sacoglossa</taxon>
        <taxon>Placobranchoidea</taxon>
        <taxon>Plakobranchidae</taxon>
        <taxon>Plakobranchus</taxon>
    </lineage>
</organism>
<proteinExistence type="predicted"/>
<dbReference type="InterPro" id="IPR000436">
    <property type="entry name" value="Sushi_SCR_CCP_dom"/>
</dbReference>
<evidence type="ECO:0000256" key="6">
    <source>
        <dbReference type="PROSITE-ProRule" id="PRU00302"/>
    </source>
</evidence>
<evidence type="ECO:0000256" key="7">
    <source>
        <dbReference type="SAM" id="MobiDB-lite"/>
    </source>
</evidence>
<evidence type="ECO:0000256" key="4">
    <source>
        <dbReference type="ARBA" id="ARBA00023157"/>
    </source>
</evidence>
<feature type="disulfide bond" evidence="6">
    <location>
        <begin position="115"/>
        <end position="142"/>
    </location>
</feature>
<protein>
    <submittedName>
        <fullName evidence="9">Sushi, von Willebrand factor type a, egf and pentraxin domain-containing protein 1</fullName>
    </submittedName>
</protein>
<dbReference type="PANTHER" id="PTHR46393">
    <property type="entry name" value="SUSHI DOMAIN-CONTAINING PROTEIN"/>
    <property type="match status" value="1"/>
</dbReference>
<evidence type="ECO:0000256" key="1">
    <source>
        <dbReference type="ARBA" id="ARBA00022659"/>
    </source>
</evidence>
<sequence>MEDTKALVLNKNFAVLLVSDLYNTPTTLRSPTPEVVRAERRISNHERNFSRIVYSAGFLAITLPTQKVFPQRTLGALVAQWLAMFRCPKLSPPIHGYFVNKKCNNVFNAACGLKCEHGYELRGSSLRICQDDGTWSGSDATCITSPQQSDLRLLGAPSGQGAGSGVRTRDRMVPADLRADSLPTVPPTPPAQHEKP</sequence>
<evidence type="ECO:0000256" key="3">
    <source>
        <dbReference type="ARBA" id="ARBA00022737"/>
    </source>
</evidence>
<accession>A0AAV3Z914</accession>
<dbReference type="InterPro" id="IPR035976">
    <property type="entry name" value="Sushi/SCR/CCP_sf"/>
</dbReference>
<dbReference type="Gene3D" id="2.10.70.10">
    <property type="entry name" value="Complement Module, domain 1"/>
    <property type="match status" value="1"/>
</dbReference>
<dbReference type="EMBL" id="BLXT01002085">
    <property type="protein sequence ID" value="GFN91011.1"/>
    <property type="molecule type" value="Genomic_DNA"/>
</dbReference>
<evidence type="ECO:0000256" key="5">
    <source>
        <dbReference type="ARBA" id="ARBA00023180"/>
    </source>
</evidence>
<dbReference type="Proteomes" id="UP000735302">
    <property type="component" value="Unassembled WGS sequence"/>
</dbReference>
<feature type="region of interest" description="Disordered" evidence="7">
    <location>
        <begin position="151"/>
        <end position="196"/>
    </location>
</feature>
<dbReference type="PANTHER" id="PTHR46393:SF7">
    <property type="entry name" value="COMPLEMENT C2"/>
    <property type="match status" value="1"/>
</dbReference>
<evidence type="ECO:0000313" key="10">
    <source>
        <dbReference type="Proteomes" id="UP000735302"/>
    </source>
</evidence>
<evidence type="ECO:0000259" key="8">
    <source>
        <dbReference type="PROSITE" id="PS50923"/>
    </source>
</evidence>
<dbReference type="SMART" id="SM00032">
    <property type="entry name" value="CCP"/>
    <property type="match status" value="1"/>
</dbReference>
<gene>
    <name evidence="9" type="ORF">PoB_001751700</name>
</gene>
<dbReference type="SUPFAM" id="SSF57535">
    <property type="entry name" value="Complement control module/SCR domain"/>
    <property type="match status" value="1"/>
</dbReference>
<feature type="domain" description="Sushi" evidence="8">
    <location>
        <begin position="85"/>
        <end position="144"/>
    </location>
</feature>